<sequence>MYPPWSQGAGPSRATALALTDGEVPYVERLAERIAGFPETAVRIAERRINAAGLPPKEDVHVDSGFFQPLARDPSTMARIRAPDAARDAGTLPRRAGLR</sequence>
<proteinExistence type="predicted"/>
<reference evidence="1" key="2">
    <citation type="submission" date="2020-09" db="EMBL/GenBank/DDBJ databases">
        <authorList>
            <person name="Sun Q."/>
            <person name="Ohkuma M."/>
        </authorList>
    </citation>
    <scope>NUCLEOTIDE SEQUENCE</scope>
    <source>
        <strain evidence="1">JCM 3302</strain>
    </source>
</reference>
<evidence type="ECO:0000313" key="1">
    <source>
        <dbReference type="EMBL" id="GHE95180.1"/>
    </source>
</evidence>
<comment type="caution">
    <text evidence="1">The sequence shown here is derived from an EMBL/GenBank/DDBJ whole genome shotgun (WGS) entry which is preliminary data.</text>
</comment>
<gene>
    <name evidence="1" type="ORF">GCM10014715_59280</name>
</gene>
<accession>A0A919AAB8</accession>
<protein>
    <submittedName>
        <fullName evidence="1">Uncharacterized protein</fullName>
    </submittedName>
</protein>
<organism evidence="1 2">
    <name type="scientific">Streptomyces spiralis</name>
    <dbReference type="NCBI Taxonomy" id="66376"/>
    <lineage>
        <taxon>Bacteria</taxon>
        <taxon>Bacillati</taxon>
        <taxon>Actinomycetota</taxon>
        <taxon>Actinomycetes</taxon>
        <taxon>Kitasatosporales</taxon>
        <taxon>Streptomycetaceae</taxon>
        <taxon>Streptomyces</taxon>
    </lineage>
</organism>
<dbReference type="Gene3D" id="3.90.226.10">
    <property type="entry name" value="2-enoyl-CoA Hydratase, Chain A, domain 1"/>
    <property type="match status" value="1"/>
</dbReference>
<dbReference type="EMBL" id="BNBC01000033">
    <property type="protein sequence ID" value="GHE95180.1"/>
    <property type="molecule type" value="Genomic_DNA"/>
</dbReference>
<reference evidence="1" key="1">
    <citation type="journal article" date="2014" name="Int. J. Syst. Evol. Microbiol.">
        <title>Complete genome sequence of Corynebacterium casei LMG S-19264T (=DSM 44701T), isolated from a smear-ripened cheese.</title>
        <authorList>
            <consortium name="US DOE Joint Genome Institute (JGI-PGF)"/>
            <person name="Walter F."/>
            <person name="Albersmeier A."/>
            <person name="Kalinowski J."/>
            <person name="Ruckert C."/>
        </authorList>
    </citation>
    <scope>NUCLEOTIDE SEQUENCE</scope>
    <source>
        <strain evidence="1">JCM 3302</strain>
    </source>
</reference>
<name>A0A919AAB8_9ACTN</name>
<dbReference type="AlphaFoldDB" id="A0A919AAB8"/>
<evidence type="ECO:0000313" key="2">
    <source>
        <dbReference type="Proteomes" id="UP000641386"/>
    </source>
</evidence>
<dbReference type="Proteomes" id="UP000641386">
    <property type="component" value="Unassembled WGS sequence"/>
</dbReference>
<keyword evidence="2" id="KW-1185">Reference proteome</keyword>